<dbReference type="InterPro" id="IPR000845">
    <property type="entry name" value="Nucleoside_phosphorylase_d"/>
</dbReference>
<dbReference type="Gene3D" id="3.40.50.1580">
    <property type="entry name" value="Nucleoside phosphorylase domain"/>
    <property type="match status" value="1"/>
</dbReference>
<feature type="binding site" evidence="2">
    <location>
        <position position="216"/>
    </location>
    <ligand>
        <name>substrate</name>
    </ligand>
</feature>
<dbReference type="EMBL" id="JAEAOA010001023">
    <property type="protein sequence ID" value="KAK3612189.1"/>
    <property type="molecule type" value="Genomic_DNA"/>
</dbReference>
<evidence type="ECO:0000256" key="2">
    <source>
        <dbReference type="PIRSR" id="PIRSR610059-50"/>
    </source>
</evidence>
<dbReference type="AlphaFoldDB" id="A0AAE0TKS0"/>
<gene>
    <name evidence="4" type="ORF">CHS0354_016575</name>
</gene>
<keyword evidence="5" id="KW-1185">Reference proteome</keyword>
<accession>A0AAE0TKS0</accession>
<dbReference type="GO" id="GO:0009166">
    <property type="term" value="P:nucleotide catabolic process"/>
    <property type="evidence" value="ECO:0007669"/>
    <property type="project" value="InterPro"/>
</dbReference>
<comment type="similarity">
    <text evidence="1">Belongs to the PNP/UDP phosphorylase family.</text>
</comment>
<evidence type="ECO:0000313" key="4">
    <source>
        <dbReference type="EMBL" id="KAK3612189.1"/>
    </source>
</evidence>
<dbReference type="CDD" id="cd17763">
    <property type="entry name" value="UP_hUPP-like"/>
    <property type="match status" value="1"/>
</dbReference>
<reference evidence="4" key="1">
    <citation type="journal article" date="2021" name="Genome Biol. Evol.">
        <title>A High-Quality Reference Genome for a Parasitic Bivalve with Doubly Uniparental Inheritance (Bivalvia: Unionida).</title>
        <authorList>
            <person name="Smith C.H."/>
        </authorList>
    </citation>
    <scope>NUCLEOTIDE SEQUENCE</scope>
    <source>
        <strain evidence="4">CHS0354</strain>
    </source>
</reference>
<name>A0AAE0TKS0_9BIVA</name>
<evidence type="ECO:0000259" key="3">
    <source>
        <dbReference type="Pfam" id="PF01048"/>
    </source>
</evidence>
<evidence type="ECO:0000313" key="5">
    <source>
        <dbReference type="Proteomes" id="UP001195483"/>
    </source>
</evidence>
<proteinExistence type="inferred from homology"/>
<sequence length="313" mass="34805">MDTTTDDNDIKQNRTVRVKNPHLLKNTVDHLYHISLSNTSDDLENRFGDVKFVCFGGTPSRMSKFTQFISSELGVKYYGDVGSPTNITGSTDRYAIYKAGPVLAVSHGIGIPSLSIVLQEVVKLVHYAKCQDVEFFRIGTSGGLGVEPGTVVVTEKVVNGALEPFHHSIVLGKSVKRPAVVDKEFAKEIYQFADISDKFQTVLGTTLCADDFYEGQGRIDGAFCEHDHDDKLNWLKHVHSQGVCNIEMESLGFITMCHRANVKGAVLCVTLLDRFKGDMVTMDHKFLTAVQKYPQIIVARYIKNAYHLLLKKG</sequence>
<feature type="domain" description="Nucleoside phosphorylase" evidence="3">
    <location>
        <begin position="51"/>
        <end position="303"/>
    </location>
</feature>
<dbReference type="PANTHER" id="PTHR43691:SF11">
    <property type="entry name" value="FI09636P-RELATED"/>
    <property type="match status" value="1"/>
</dbReference>
<dbReference type="Pfam" id="PF01048">
    <property type="entry name" value="PNP_UDP_1"/>
    <property type="match status" value="1"/>
</dbReference>
<comment type="caution">
    <text evidence="4">The sequence shown here is derived from an EMBL/GenBank/DDBJ whole genome shotgun (WGS) entry which is preliminary data.</text>
</comment>
<dbReference type="InterPro" id="IPR010059">
    <property type="entry name" value="Uridine_phosphorylase_euk"/>
</dbReference>
<dbReference type="PANTHER" id="PTHR43691">
    <property type="entry name" value="URIDINE PHOSPHORYLASE"/>
    <property type="match status" value="1"/>
</dbReference>
<dbReference type="InterPro" id="IPR035994">
    <property type="entry name" value="Nucleoside_phosphorylase_sf"/>
</dbReference>
<dbReference type="GO" id="GO:0006218">
    <property type="term" value="P:uridine catabolic process"/>
    <property type="evidence" value="ECO:0007669"/>
    <property type="project" value="TreeGrafter"/>
</dbReference>
<reference evidence="4" key="3">
    <citation type="submission" date="2023-05" db="EMBL/GenBank/DDBJ databases">
        <authorList>
            <person name="Smith C.H."/>
        </authorList>
    </citation>
    <scope>NUCLEOTIDE SEQUENCE</scope>
    <source>
        <strain evidence="4">CHS0354</strain>
        <tissue evidence="4">Mantle</tissue>
    </source>
</reference>
<organism evidence="4 5">
    <name type="scientific">Potamilus streckersoni</name>
    <dbReference type="NCBI Taxonomy" id="2493646"/>
    <lineage>
        <taxon>Eukaryota</taxon>
        <taxon>Metazoa</taxon>
        <taxon>Spiralia</taxon>
        <taxon>Lophotrochozoa</taxon>
        <taxon>Mollusca</taxon>
        <taxon>Bivalvia</taxon>
        <taxon>Autobranchia</taxon>
        <taxon>Heteroconchia</taxon>
        <taxon>Palaeoheterodonta</taxon>
        <taxon>Unionida</taxon>
        <taxon>Unionoidea</taxon>
        <taxon>Unionidae</taxon>
        <taxon>Ambleminae</taxon>
        <taxon>Lampsilini</taxon>
        <taxon>Potamilus</taxon>
    </lineage>
</organism>
<dbReference type="GO" id="GO:0005829">
    <property type="term" value="C:cytosol"/>
    <property type="evidence" value="ECO:0007669"/>
    <property type="project" value="TreeGrafter"/>
</dbReference>
<protein>
    <recommendedName>
        <fullName evidence="3">Nucleoside phosphorylase domain-containing protein</fullName>
    </recommendedName>
</protein>
<evidence type="ECO:0000256" key="1">
    <source>
        <dbReference type="ARBA" id="ARBA00010456"/>
    </source>
</evidence>
<dbReference type="Proteomes" id="UP001195483">
    <property type="component" value="Unassembled WGS sequence"/>
</dbReference>
<feature type="binding site" evidence="2">
    <location>
        <position position="93"/>
    </location>
    <ligand>
        <name>phosphate</name>
        <dbReference type="ChEBI" id="CHEBI:43474"/>
    </ligand>
</feature>
<dbReference type="NCBIfam" id="TIGR01719">
    <property type="entry name" value="euk_UDPppase"/>
    <property type="match status" value="1"/>
</dbReference>
<dbReference type="SUPFAM" id="SSF53167">
    <property type="entry name" value="Purine and uridine phosphorylases"/>
    <property type="match status" value="1"/>
</dbReference>
<dbReference type="GO" id="GO:0004850">
    <property type="term" value="F:uridine phosphorylase activity"/>
    <property type="evidence" value="ECO:0007669"/>
    <property type="project" value="InterPro"/>
</dbReference>
<feature type="binding site" evidence="2">
    <location>
        <begin position="137"/>
        <end position="140"/>
    </location>
    <ligand>
        <name>phosphate</name>
        <dbReference type="ChEBI" id="CHEBI:43474"/>
    </ligand>
</feature>
<feature type="binding site" evidence="2">
    <location>
        <position position="218"/>
    </location>
    <ligand>
        <name>substrate</name>
    </ligand>
</feature>
<reference evidence="4" key="2">
    <citation type="journal article" date="2021" name="Genome Biol. Evol.">
        <title>Developing a high-quality reference genome for a parasitic bivalve with doubly uniparental inheritance (Bivalvia: Unionida).</title>
        <authorList>
            <person name="Smith C.H."/>
        </authorList>
    </citation>
    <scope>NUCLEOTIDE SEQUENCE</scope>
    <source>
        <strain evidence="4">CHS0354</strain>
        <tissue evidence="4">Mantle</tissue>
    </source>
</reference>